<accession>A0A418VCC9</accession>
<dbReference type="AlphaFoldDB" id="A0A418VCC9"/>
<protein>
    <submittedName>
        <fullName evidence="1">Uncharacterized protein</fullName>
    </submittedName>
</protein>
<evidence type="ECO:0000313" key="1">
    <source>
        <dbReference type="EMBL" id="RJF73669.1"/>
    </source>
</evidence>
<reference evidence="1 2" key="1">
    <citation type="submission" date="2018-09" db="EMBL/GenBank/DDBJ databases">
        <authorList>
            <person name="Zhu H."/>
        </authorList>
    </citation>
    <scope>NUCLEOTIDE SEQUENCE [LARGE SCALE GENOMIC DNA]</scope>
    <source>
        <strain evidence="1 2">K2S05-167</strain>
    </source>
</reference>
<proteinExistence type="predicted"/>
<dbReference type="EMBL" id="QYUJ01000014">
    <property type="protein sequence ID" value="RJF73669.1"/>
    <property type="molecule type" value="Genomic_DNA"/>
</dbReference>
<dbReference type="OrthoDB" id="73826at2"/>
<evidence type="ECO:0000313" key="2">
    <source>
        <dbReference type="Proteomes" id="UP000286287"/>
    </source>
</evidence>
<comment type="caution">
    <text evidence="1">The sequence shown here is derived from an EMBL/GenBank/DDBJ whole genome shotgun (WGS) entry which is preliminary data.</text>
</comment>
<dbReference type="Proteomes" id="UP000286287">
    <property type="component" value="Unassembled WGS sequence"/>
</dbReference>
<keyword evidence="2" id="KW-1185">Reference proteome</keyword>
<gene>
    <name evidence="1" type="ORF">D3875_10775</name>
</gene>
<name>A0A418VCC9_9DEIO</name>
<organism evidence="1 2">
    <name type="scientific">Deinococcus cavernae</name>
    <dbReference type="NCBI Taxonomy" id="2320857"/>
    <lineage>
        <taxon>Bacteria</taxon>
        <taxon>Thermotogati</taxon>
        <taxon>Deinococcota</taxon>
        <taxon>Deinococci</taxon>
        <taxon>Deinococcales</taxon>
        <taxon>Deinococcaceae</taxon>
        <taxon>Deinococcus</taxon>
    </lineage>
</organism>
<sequence length="83" mass="8702">MAQDIPDEVLADVLLDATPQQAARLFAGVSQDVMAGAIGQQTQGVHFEGQAQADDLARLSNLSSAVDDLDIWNFGDDSGNKSA</sequence>